<dbReference type="GO" id="GO:0000272">
    <property type="term" value="P:polysaccharide catabolic process"/>
    <property type="evidence" value="ECO:0007669"/>
    <property type="project" value="UniProtKB-KW"/>
</dbReference>
<evidence type="ECO:0000256" key="1">
    <source>
        <dbReference type="ARBA" id="ARBA00008834"/>
    </source>
</evidence>
<dbReference type="InterPro" id="IPR036514">
    <property type="entry name" value="SGNH_hydro_sf"/>
</dbReference>
<keyword evidence="7" id="KW-0624">Polysaccharide degradation</keyword>
<accession>A0A328UDK9</accession>
<dbReference type="Gene3D" id="3.40.50.1110">
    <property type="entry name" value="SGNH hydrolase"/>
    <property type="match status" value="1"/>
</dbReference>
<dbReference type="Gene3D" id="2.160.20.10">
    <property type="entry name" value="Single-stranded right-handed beta-helix, Pectin lyase-like"/>
    <property type="match status" value="1"/>
</dbReference>
<evidence type="ECO:0000256" key="5">
    <source>
        <dbReference type="ARBA" id="ARBA00023277"/>
    </source>
</evidence>
<dbReference type="InterPro" id="IPR012334">
    <property type="entry name" value="Pectin_lyas_fold"/>
</dbReference>
<evidence type="ECO:0000256" key="7">
    <source>
        <dbReference type="ARBA" id="ARBA00023326"/>
    </source>
</evidence>
<keyword evidence="4" id="KW-0325">Glycoprotein</keyword>
<organism evidence="10 11">
    <name type="scientific">Hydrogeniiclostridium mannosilyticum</name>
    <dbReference type="NCBI Taxonomy" id="2764322"/>
    <lineage>
        <taxon>Bacteria</taxon>
        <taxon>Bacillati</taxon>
        <taxon>Bacillota</taxon>
        <taxon>Clostridia</taxon>
        <taxon>Eubacteriales</taxon>
        <taxon>Acutalibacteraceae</taxon>
        <taxon>Hydrogeniiclostridium</taxon>
    </lineage>
</organism>
<dbReference type="GO" id="GO:0004650">
    <property type="term" value="F:polygalacturonase activity"/>
    <property type="evidence" value="ECO:0007669"/>
    <property type="project" value="InterPro"/>
</dbReference>
<dbReference type="PANTHER" id="PTHR31736:SF9">
    <property type="entry name" value="ENDO-XYLOGALACTURONAN HYDROLASE A-RELATED"/>
    <property type="match status" value="1"/>
</dbReference>
<gene>
    <name evidence="10" type="ORF">DPQ25_10575</name>
</gene>
<dbReference type="PANTHER" id="PTHR31736">
    <property type="match status" value="1"/>
</dbReference>
<reference evidence="10 11" key="1">
    <citation type="submission" date="2018-06" db="EMBL/GenBank/DDBJ databases">
        <title>Noncontiguous genome sequence of Ruminococcaceae bacterium ASD2818.</title>
        <authorList>
            <person name="Chaplin A.V."/>
            <person name="Sokolova S.R."/>
            <person name="Kochetkova T.O."/>
            <person name="Goltsov A.Y."/>
            <person name="Trofimov D.Y."/>
            <person name="Efimov B.A."/>
        </authorList>
    </citation>
    <scope>NUCLEOTIDE SEQUENCE [LARGE SCALE GENOMIC DNA]</scope>
    <source>
        <strain evidence="10 11">ASD2818</strain>
    </source>
</reference>
<protein>
    <submittedName>
        <fullName evidence="10">Uncharacterized protein</fullName>
    </submittedName>
</protein>
<dbReference type="RefSeq" id="WP_112333142.1">
    <property type="nucleotide sequence ID" value="NZ_QLYR01000007.1"/>
</dbReference>
<evidence type="ECO:0000256" key="8">
    <source>
        <dbReference type="ARBA" id="ARBA00037278"/>
    </source>
</evidence>
<sequence length="675" mass="74840">MKVLFVGNSLAYHGEAPELGWYGNHGMAASSKENDFVHVLTRMIEAKCGPVETMVAGGVKVEREPAAVTAEDFAHLRAFDPDIIVARLCENVPAGQLEAFGKAYVRMLRAIDPEQNAKIFCTGSYWPSKEADFEIQTAASLCGGIYVPLDAVHGDAFKALGEYAHEGVAAHPNDAGMKAIAGQLFAAIDASGALDPATVYPIPDGEPISGDYQVTVDGQPAGCYTCHVSAMPFNREWPGHQRPYSQGEQASFLYFDMSAPARLTVRPNRAFTEAVLRPLSKGIELTAADGAISFTIRKPGHFSLEIDGRRHNLHIFANPKQAYARTPDTLYFGPGVHKAGPIVLHSGQTLFVDAGAVVKGFVQCVDSSNVRIVGRGILDCAGYDRHVPLIWEEDGLMNLARCENVLVDGVILRDSNWWSITAFNCVNLHYNNVKTIGMWRYNTDGFDFVNCQNVRVTNCFLRNFDDVIVLKGLRVEQNDGASRTPLCYERMNVQNFLVENCVIWCDWGGGLELGAETVADEYCNLVFRNCDILRNDMGALRIHSGDRAVIHHLTYENINVEYSRYDRAPMMQTSDEAKYEPDDMLYTPAVICGWMYCGRWSNDNILGNVYDVTYKNIRVYADEGFGVPPIYFRGASPENRFDRITIDGLYFNGKRLAAADVEIEKNEFTGDITLK</sequence>
<name>A0A328UDK9_9FIRM</name>
<evidence type="ECO:0000256" key="3">
    <source>
        <dbReference type="ARBA" id="ARBA00022801"/>
    </source>
</evidence>
<keyword evidence="11" id="KW-1185">Reference proteome</keyword>
<evidence type="ECO:0000256" key="9">
    <source>
        <dbReference type="RuleBase" id="RU361169"/>
    </source>
</evidence>
<evidence type="ECO:0000256" key="6">
    <source>
        <dbReference type="ARBA" id="ARBA00023295"/>
    </source>
</evidence>
<keyword evidence="5" id="KW-0119">Carbohydrate metabolism</keyword>
<dbReference type="SUPFAM" id="SSF51126">
    <property type="entry name" value="Pectin lyase-like"/>
    <property type="match status" value="1"/>
</dbReference>
<comment type="caution">
    <text evidence="10">The sequence shown here is derived from an EMBL/GenBank/DDBJ whole genome shotgun (WGS) entry which is preliminary data.</text>
</comment>
<keyword evidence="2" id="KW-0677">Repeat</keyword>
<dbReference type="CDD" id="cd00229">
    <property type="entry name" value="SGNH_hydrolase"/>
    <property type="match status" value="1"/>
</dbReference>
<dbReference type="Proteomes" id="UP000249377">
    <property type="component" value="Unassembled WGS sequence"/>
</dbReference>
<evidence type="ECO:0000256" key="4">
    <source>
        <dbReference type="ARBA" id="ARBA00023180"/>
    </source>
</evidence>
<keyword evidence="6 9" id="KW-0326">Glycosidase</keyword>
<keyword evidence="3 9" id="KW-0378">Hydrolase</keyword>
<proteinExistence type="inferred from homology"/>
<dbReference type="SUPFAM" id="SSF52266">
    <property type="entry name" value="SGNH hydrolase"/>
    <property type="match status" value="1"/>
</dbReference>
<evidence type="ECO:0000256" key="2">
    <source>
        <dbReference type="ARBA" id="ARBA00022737"/>
    </source>
</evidence>
<dbReference type="AlphaFoldDB" id="A0A328UDK9"/>
<comment type="function">
    <text evidence="8">Pectinolytic enzyme involved in the degradation of xylogalacturonan (xga), a galacturonan backbone heavily substituted with xylose, and which is one important component of the hairy regions of pectin. Activity requires a galacturonic acid backbone substituted with xylose.</text>
</comment>
<evidence type="ECO:0000313" key="10">
    <source>
        <dbReference type="EMBL" id="RAQ28186.1"/>
    </source>
</evidence>
<dbReference type="EMBL" id="QLYR01000007">
    <property type="protein sequence ID" value="RAQ28186.1"/>
    <property type="molecule type" value="Genomic_DNA"/>
</dbReference>
<dbReference type="Pfam" id="PF00295">
    <property type="entry name" value="Glyco_hydro_28"/>
    <property type="match status" value="1"/>
</dbReference>
<evidence type="ECO:0000313" key="11">
    <source>
        <dbReference type="Proteomes" id="UP000249377"/>
    </source>
</evidence>
<dbReference type="InterPro" id="IPR000743">
    <property type="entry name" value="Glyco_hydro_28"/>
</dbReference>
<comment type="similarity">
    <text evidence="1 9">Belongs to the glycosyl hydrolase 28 family.</text>
</comment>
<dbReference type="InterPro" id="IPR011050">
    <property type="entry name" value="Pectin_lyase_fold/virulence"/>
</dbReference>